<reference evidence="1 2" key="1">
    <citation type="journal article" date="2019" name="Commun. Biol.">
        <title>The bagworm genome reveals a unique fibroin gene that provides high tensile strength.</title>
        <authorList>
            <person name="Kono N."/>
            <person name="Nakamura H."/>
            <person name="Ohtoshi R."/>
            <person name="Tomita M."/>
            <person name="Numata K."/>
            <person name="Arakawa K."/>
        </authorList>
    </citation>
    <scope>NUCLEOTIDE SEQUENCE [LARGE SCALE GENOMIC DNA]</scope>
</reference>
<protein>
    <submittedName>
        <fullName evidence="1">Uncharacterized protein</fullName>
    </submittedName>
</protein>
<sequence>MKKEADILSISCKFISPVASNMGGAYKCLVRSVKTTLTGTLRVKSPRKKVLHILFLEAEHIVNSRPSTEVNTEADLIGYSVVFYINEAEKVTCKIRPKLITDLDGYSLCRRIALMRPL</sequence>
<gene>
    <name evidence="1" type="ORF">EVAR_99557_1</name>
</gene>
<name>A0A4C1YWX8_EUMVA</name>
<dbReference type="Proteomes" id="UP000299102">
    <property type="component" value="Unassembled WGS sequence"/>
</dbReference>
<accession>A0A4C1YWX8</accession>
<comment type="caution">
    <text evidence="1">The sequence shown here is derived from an EMBL/GenBank/DDBJ whole genome shotgun (WGS) entry which is preliminary data.</text>
</comment>
<dbReference type="AlphaFoldDB" id="A0A4C1YWX8"/>
<evidence type="ECO:0000313" key="1">
    <source>
        <dbReference type="EMBL" id="GBP79334.1"/>
    </source>
</evidence>
<dbReference type="OrthoDB" id="10049357at2759"/>
<keyword evidence="2" id="KW-1185">Reference proteome</keyword>
<organism evidence="1 2">
    <name type="scientific">Eumeta variegata</name>
    <name type="common">Bagworm moth</name>
    <name type="synonym">Eumeta japonica</name>
    <dbReference type="NCBI Taxonomy" id="151549"/>
    <lineage>
        <taxon>Eukaryota</taxon>
        <taxon>Metazoa</taxon>
        <taxon>Ecdysozoa</taxon>
        <taxon>Arthropoda</taxon>
        <taxon>Hexapoda</taxon>
        <taxon>Insecta</taxon>
        <taxon>Pterygota</taxon>
        <taxon>Neoptera</taxon>
        <taxon>Endopterygota</taxon>
        <taxon>Lepidoptera</taxon>
        <taxon>Glossata</taxon>
        <taxon>Ditrysia</taxon>
        <taxon>Tineoidea</taxon>
        <taxon>Psychidae</taxon>
        <taxon>Oiketicinae</taxon>
        <taxon>Eumeta</taxon>
    </lineage>
</organism>
<evidence type="ECO:0000313" key="2">
    <source>
        <dbReference type="Proteomes" id="UP000299102"/>
    </source>
</evidence>
<proteinExistence type="predicted"/>
<dbReference type="EMBL" id="BGZK01001410">
    <property type="protein sequence ID" value="GBP79334.1"/>
    <property type="molecule type" value="Genomic_DNA"/>
</dbReference>